<dbReference type="PANTHER" id="PTHR39322:SF1">
    <property type="entry name" value="ISOVALERYL-HOMOSERINE LACTONE SYNTHASE"/>
    <property type="match status" value="1"/>
</dbReference>
<evidence type="ECO:0000256" key="1">
    <source>
        <dbReference type="ARBA" id="ARBA00012340"/>
    </source>
</evidence>
<evidence type="ECO:0000256" key="5">
    <source>
        <dbReference type="ARBA" id="ARBA00022929"/>
    </source>
</evidence>
<gene>
    <name evidence="9" type="ORF">SAMN06273572_1074</name>
</gene>
<comment type="similarity">
    <text evidence="7 8">Belongs to the autoinducer synthase family.</text>
</comment>
<comment type="catalytic activity">
    <reaction evidence="6 8">
        <text>a fatty acyl-[ACP] + S-adenosyl-L-methionine = an N-acyl-L-homoserine lactone + S-methyl-5'-thioadenosine + holo-[ACP] + H(+)</text>
        <dbReference type="Rhea" id="RHEA:10096"/>
        <dbReference type="Rhea" id="RHEA-COMP:9685"/>
        <dbReference type="Rhea" id="RHEA-COMP:14125"/>
        <dbReference type="ChEBI" id="CHEBI:15378"/>
        <dbReference type="ChEBI" id="CHEBI:17509"/>
        <dbReference type="ChEBI" id="CHEBI:55474"/>
        <dbReference type="ChEBI" id="CHEBI:59789"/>
        <dbReference type="ChEBI" id="CHEBI:64479"/>
        <dbReference type="ChEBI" id="CHEBI:138651"/>
        <dbReference type="EC" id="2.3.1.184"/>
    </reaction>
</comment>
<evidence type="ECO:0000313" key="9">
    <source>
        <dbReference type="EMBL" id="SOH94983.1"/>
    </source>
</evidence>
<dbReference type="EMBL" id="OCTN01000007">
    <property type="protein sequence ID" value="SOH94983.1"/>
    <property type="molecule type" value="Genomic_DNA"/>
</dbReference>
<evidence type="ECO:0000313" key="10">
    <source>
        <dbReference type="Proteomes" id="UP000220034"/>
    </source>
</evidence>
<dbReference type="GO" id="GO:0009372">
    <property type="term" value="P:quorum sensing"/>
    <property type="evidence" value="ECO:0007669"/>
    <property type="project" value="UniProtKB-UniRule"/>
</dbReference>
<dbReference type="InterPro" id="IPR016181">
    <property type="entry name" value="Acyl_CoA_acyltransferase"/>
</dbReference>
<name>A0A2C9CUV0_9RHOB</name>
<keyword evidence="5 7" id="KW-0071">Autoinducer synthesis</keyword>
<dbReference type="RefSeq" id="WP_180956019.1">
    <property type="nucleotide sequence ID" value="NZ_OCTN01000007.1"/>
</dbReference>
<protein>
    <recommendedName>
        <fullName evidence="1 8">Acyl-homoserine-lactone synthase</fullName>
        <ecNumber evidence="1 8">2.3.1.184</ecNumber>
    </recommendedName>
    <alternativeName>
        <fullName evidence="8">Autoinducer synthesis protein</fullName>
    </alternativeName>
</protein>
<evidence type="ECO:0000256" key="3">
    <source>
        <dbReference type="ARBA" id="ARBA00022679"/>
    </source>
</evidence>
<keyword evidence="3 8" id="KW-0808">Transferase</keyword>
<dbReference type="PANTHER" id="PTHR39322">
    <property type="entry name" value="ACYL-HOMOSERINE-LACTONE SYNTHASE"/>
    <property type="match status" value="1"/>
</dbReference>
<evidence type="ECO:0000256" key="7">
    <source>
        <dbReference type="PROSITE-ProRule" id="PRU00533"/>
    </source>
</evidence>
<dbReference type="AlphaFoldDB" id="A0A2C9CUV0"/>
<dbReference type="Gene3D" id="3.40.630.30">
    <property type="match status" value="1"/>
</dbReference>
<dbReference type="PROSITE" id="PS00949">
    <property type="entry name" value="AUTOINDUCER_SYNTH_1"/>
    <property type="match status" value="1"/>
</dbReference>
<dbReference type="InterPro" id="IPR018311">
    <property type="entry name" value="Autoind_synth_CS"/>
</dbReference>
<sequence length="204" mass="23546">MRTIVIHSGNLDRTHRYWLEHHKLRHEIFVNRLGWDMTCHNGMEYDQFDTIAARYVVVVDDADRVRAVSRLVPTSSPYMIETLWPDWLEGTPPNNPNVWEASRFGCCTSLTTQQRSEAIRLMLATIYNLSRSHRVENLLMVMPSFIFERIIRPCGYDVQYIGAERVIDRLRTRLASVPIGEAITAPLPCHTAPRVAQVMELPNA</sequence>
<evidence type="ECO:0000256" key="6">
    <source>
        <dbReference type="ARBA" id="ARBA00048576"/>
    </source>
</evidence>
<dbReference type="GO" id="GO:0061579">
    <property type="term" value="F:N-acyl homoserine lactone synthase activity"/>
    <property type="evidence" value="ECO:0007669"/>
    <property type="project" value="UniProtKB-UniRule"/>
</dbReference>
<keyword evidence="4 8" id="KW-0949">S-adenosyl-L-methionine</keyword>
<organism evidence="9 10">
    <name type="scientific">Pontivivens marinum</name>
    <dbReference type="NCBI Taxonomy" id="1690039"/>
    <lineage>
        <taxon>Bacteria</taxon>
        <taxon>Pseudomonadati</taxon>
        <taxon>Pseudomonadota</taxon>
        <taxon>Alphaproteobacteria</taxon>
        <taxon>Rhodobacterales</taxon>
        <taxon>Paracoccaceae</taxon>
        <taxon>Pontivivens</taxon>
    </lineage>
</organism>
<dbReference type="GO" id="GO:0007165">
    <property type="term" value="P:signal transduction"/>
    <property type="evidence" value="ECO:0007669"/>
    <property type="project" value="TreeGrafter"/>
</dbReference>
<proteinExistence type="inferred from homology"/>
<evidence type="ECO:0000256" key="2">
    <source>
        <dbReference type="ARBA" id="ARBA00022654"/>
    </source>
</evidence>
<evidence type="ECO:0000256" key="4">
    <source>
        <dbReference type="ARBA" id="ARBA00022691"/>
    </source>
</evidence>
<keyword evidence="2 7" id="KW-0673">Quorum sensing</keyword>
<accession>A0A2C9CUV0</accession>
<dbReference type="EC" id="2.3.1.184" evidence="1 8"/>
<reference evidence="10" key="1">
    <citation type="submission" date="2017-09" db="EMBL/GenBank/DDBJ databases">
        <authorList>
            <person name="Varghese N."/>
            <person name="Submissions S."/>
        </authorList>
    </citation>
    <scope>NUCLEOTIDE SEQUENCE [LARGE SCALE GENOMIC DNA]</scope>
    <source>
        <strain evidence="10">C7</strain>
    </source>
</reference>
<dbReference type="Proteomes" id="UP000220034">
    <property type="component" value="Unassembled WGS sequence"/>
</dbReference>
<dbReference type="PROSITE" id="PS51187">
    <property type="entry name" value="AUTOINDUCER_SYNTH_2"/>
    <property type="match status" value="1"/>
</dbReference>
<keyword evidence="10" id="KW-1185">Reference proteome</keyword>
<evidence type="ECO:0000256" key="8">
    <source>
        <dbReference type="RuleBase" id="RU361135"/>
    </source>
</evidence>
<dbReference type="Pfam" id="PF00765">
    <property type="entry name" value="Autoind_synth"/>
    <property type="match status" value="1"/>
</dbReference>
<dbReference type="PRINTS" id="PR01549">
    <property type="entry name" value="AUTOINDCRSYN"/>
</dbReference>
<dbReference type="SUPFAM" id="SSF55729">
    <property type="entry name" value="Acyl-CoA N-acyltransferases (Nat)"/>
    <property type="match status" value="1"/>
</dbReference>
<dbReference type="InterPro" id="IPR001690">
    <property type="entry name" value="Autoind_synthase"/>
</dbReference>